<feature type="domain" description="G-protein coupled receptors family 1 profile" evidence="12">
    <location>
        <begin position="39"/>
        <end position="289"/>
    </location>
</feature>
<reference evidence="13" key="1">
    <citation type="thesis" date="2020" institute="ProQuest LLC" country="789 East Eisenhower Parkway, Ann Arbor, MI, USA">
        <title>Comparative Genomics and Chromosome Evolution.</title>
        <authorList>
            <person name="Mudd A.B."/>
        </authorList>
    </citation>
    <scope>NUCLEOTIDE SEQUENCE</scope>
    <source>
        <strain evidence="13">1538</strain>
        <tissue evidence="13">Blood</tissue>
    </source>
</reference>
<evidence type="ECO:0000256" key="10">
    <source>
        <dbReference type="RuleBase" id="RU000688"/>
    </source>
</evidence>
<keyword evidence="9 10" id="KW-0807">Transducer</keyword>
<evidence type="ECO:0000256" key="8">
    <source>
        <dbReference type="ARBA" id="ARBA00023170"/>
    </source>
</evidence>
<sequence>MYVNQTMIDYFIIKGISDDPDLQLPIFLVVLLIYLITLSGNIIILVACRDPQLHTPMYFFLGNLSIVDISCTTVSQHKILTNFITGNKVVSFFACMAQMYMFGSLQILELVILTAMSYDRYVAICKPLHYHTIMNPKTCVLLAAFCWCFAFLEVLPPFRVVYSFSCYTTNEINHFFCDVVPLTQISCNDTRLVETLFFIEALCPMMFTPFLFTFGSYVFIIASIIKIHSSSGRHKAFYTCSSHLTVVVLLYTTLFSQYLTPNVGKNSGAKKVFALFNTAAVPMLNPLIYSLKNKDVKAALMRHKGKSKTGFYSFFKVYKAFCFE</sequence>
<name>A0AAV3A6C9_PYXAD</name>
<feature type="transmembrane region" description="Helical" evidence="11">
    <location>
        <begin position="206"/>
        <end position="225"/>
    </location>
</feature>
<evidence type="ECO:0000256" key="7">
    <source>
        <dbReference type="ARBA" id="ARBA00023136"/>
    </source>
</evidence>
<evidence type="ECO:0000256" key="4">
    <source>
        <dbReference type="ARBA" id="ARBA00022725"/>
    </source>
</evidence>
<keyword evidence="5 11" id="KW-1133">Transmembrane helix</keyword>
<keyword evidence="3 10" id="KW-0812">Transmembrane</keyword>
<feature type="transmembrane region" description="Helical" evidence="11">
    <location>
        <begin position="272"/>
        <end position="291"/>
    </location>
</feature>
<evidence type="ECO:0000313" key="14">
    <source>
        <dbReference type="Proteomes" id="UP001181693"/>
    </source>
</evidence>
<evidence type="ECO:0000259" key="12">
    <source>
        <dbReference type="PROSITE" id="PS50262"/>
    </source>
</evidence>
<feature type="transmembrane region" description="Helical" evidence="11">
    <location>
        <begin position="139"/>
        <end position="158"/>
    </location>
</feature>
<evidence type="ECO:0000256" key="11">
    <source>
        <dbReference type="RuleBase" id="RU363047"/>
    </source>
</evidence>
<dbReference type="InterPro" id="IPR000276">
    <property type="entry name" value="GPCR_Rhodpsn"/>
</dbReference>
<dbReference type="InterPro" id="IPR050516">
    <property type="entry name" value="Olfactory_GPCR"/>
</dbReference>
<evidence type="ECO:0000256" key="6">
    <source>
        <dbReference type="ARBA" id="ARBA00023040"/>
    </source>
</evidence>
<keyword evidence="2 11" id="KW-1003">Cell membrane</keyword>
<evidence type="ECO:0000256" key="3">
    <source>
        <dbReference type="ARBA" id="ARBA00022692"/>
    </source>
</evidence>
<dbReference type="PROSITE" id="PS00237">
    <property type="entry name" value="G_PROTEIN_RECEP_F1_1"/>
    <property type="match status" value="1"/>
</dbReference>
<dbReference type="InterPro" id="IPR000725">
    <property type="entry name" value="Olfact_rcpt"/>
</dbReference>
<feature type="transmembrane region" description="Helical" evidence="11">
    <location>
        <begin position="237"/>
        <end position="260"/>
    </location>
</feature>
<dbReference type="Pfam" id="PF13853">
    <property type="entry name" value="7tm_4"/>
    <property type="match status" value="1"/>
</dbReference>
<protein>
    <recommendedName>
        <fullName evidence="11">Olfactory receptor</fullName>
    </recommendedName>
</protein>
<comment type="caution">
    <text evidence="13">The sequence shown here is derived from an EMBL/GenBank/DDBJ whole genome shotgun (WGS) entry which is preliminary data.</text>
</comment>
<dbReference type="FunFam" id="1.20.1070.10:FF:000268">
    <property type="entry name" value="Putative olfactory receptor 2I1"/>
    <property type="match status" value="1"/>
</dbReference>
<dbReference type="GO" id="GO:0004984">
    <property type="term" value="F:olfactory receptor activity"/>
    <property type="evidence" value="ECO:0007669"/>
    <property type="project" value="InterPro"/>
</dbReference>
<keyword evidence="7 11" id="KW-0472">Membrane</keyword>
<evidence type="ECO:0000256" key="2">
    <source>
        <dbReference type="ARBA" id="ARBA00022475"/>
    </source>
</evidence>
<dbReference type="PROSITE" id="PS50262">
    <property type="entry name" value="G_PROTEIN_RECEP_F1_2"/>
    <property type="match status" value="1"/>
</dbReference>
<keyword evidence="11" id="KW-0716">Sensory transduction</keyword>
<feature type="transmembrane region" description="Helical" evidence="11">
    <location>
        <begin position="99"/>
        <end position="118"/>
    </location>
</feature>
<keyword evidence="14" id="KW-1185">Reference proteome</keyword>
<evidence type="ECO:0000256" key="9">
    <source>
        <dbReference type="ARBA" id="ARBA00023224"/>
    </source>
</evidence>
<dbReference type="PANTHER" id="PTHR26452">
    <property type="entry name" value="OLFACTORY RECEPTOR"/>
    <property type="match status" value="1"/>
</dbReference>
<dbReference type="PRINTS" id="PR00245">
    <property type="entry name" value="OLFACTORYR"/>
</dbReference>
<accession>A0AAV3A6C9</accession>
<evidence type="ECO:0000256" key="1">
    <source>
        <dbReference type="ARBA" id="ARBA00004651"/>
    </source>
</evidence>
<dbReference type="GO" id="GO:0004930">
    <property type="term" value="F:G protein-coupled receptor activity"/>
    <property type="evidence" value="ECO:0007669"/>
    <property type="project" value="UniProtKB-KW"/>
</dbReference>
<dbReference type="Proteomes" id="UP001181693">
    <property type="component" value="Unassembled WGS sequence"/>
</dbReference>
<dbReference type="GO" id="GO:0005886">
    <property type="term" value="C:plasma membrane"/>
    <property type="evidence" value="ECO:0007669"/>
    <property type="project" value="UniProtKB-SubCell"/>
</dbReference>
<organism evidence="13 14">
    <name type="scientific">Pyxicephalus adspersus</name>
    <name type="common">African bullfrog</name>
    <dbReference type="NCBI Taxonomy" id="30357"/>
    <lineage>
        <taxon>Eukaryota</taxon>
        <taxon>Metazoa</taxon>
        <taxon>Chordata</taxon>
        <taxon>Craniata</taxon>
        <taxon>Vertebrata</taxon>
        <taxon>Euteleostomi</taxon>
        <taxon>Amphibia</taxon>
        <taxon>Batrachia</taxon>
        <taxon>Anura</taxon>
        <taxon>Neobatrachia</taxon>
        <taxon>Ranoidea</taxon>
        <taxon>Pyxicephalidae</taxon>
        <taxon>Pyxicephalinae</taxon>
        <taxon>Pyxicephalus</taxon>
    </lineage>
</organism>
<keyword evidence="4 11" id="KW-0552">Olfaction</keyword>
<dbReference type="InterPro" id="IPR017452">
    <property type="entry name" value="GPCR_Rhodpsn_7TM"/>
</dbReference>
<evidence type="ECO:0000256" key="5">
    <source>
        <dbReference type="ARBA" id="ARBA00022989"/>
    </source>
</evidence>
<dbReference type="AlphaFoldDB" id="A0AAV3A6C9"/>
<dbReference type="Gene3D" id="1.20.1070.10">
    <property type="entry name" value="Rhodopsin 7-helix transmembrane proteins"/>
    <property type="match status" value="1"/>
</dbReference>
<comment type="similarity">
    <text evidence="10">Belongs to the G-protein coupled receptor 1 family.</text>
</comment>
<feature type="transmembrane region" description="Helical" evidence="11">
    <location>
        <begin position="24"/>
        <end position="46"/>
    </location>
</feature>
<dbReference type="PRINTS" id="PR00237">
    <property type="entry name" value="GPCRRHODOPSN"/>
</dbReference>
<comment type="subcellular location">
    <subcellularLocation>
        <location evidence="1 11">Cell membrane</location>
        <topology evidence="1 11">Multi-pass membrane protein</topology>
    </subcellularLocation>
</comment>
<keyword evidence="8 10" id="KW-0675">Receptor</keyword>
<evidence type="ECO:0000313" key="13">
    <source>
        <dbReference type="EMBL" id="DBA20600.1"/>
    </source>
</evidence>
<dbReference type="CDD" id="cd13954">
    <property type="entry name" value="7tmA_OR"/>
    <property type="match status" value="1"/>
</dbReference>
<feature type="transmembrane region" description="Helical" evidence="11">
    <location>
        <begin position="58"/>
        <end position="79"/>
    </location>
</feature>
<dbReference type="EMBL" id="DYDO01000007">
    <property type="protein sequence ID" value="DBA20600.1"/>
    <property type="molecule type" value="Genomic_DNA"/>
</dbReference>
<keyword evidence="6 10" id="KW-0297">G-protein coupled receptor</keyword>
<gene>
    <name evidence="13" type="ORF">GDO54_017360</name>
</gene>
<proteinExistence type="inferred from homology"/>
<dbReference type="SUPFAM" id="SSF81321">
    <property type="entry name" value="Family A G protein-coupled receptor-like"/>
    <property type="match status" value="1"/>
</dbReference>